<dbReference type="GO" id="GO:0046081">
    <property type="term" value="P:dUTP catabolic process"/>
    <property type="evidence" value="ECO:0007669"/>
    <property type="project" value="TreeGrafter"/>
</dbReference>
<dbReference type="PIRSF" id="PIRSF002845">
    <property type="entry name" value="Ttrprl_mtas_MazG"/>
    <property type="match status" value="1"/>
</dbReference>
<dbReference type="FunFam" id="1.10.287.1080:FF:000003">
    <property type="entry name" value="Nucleoside triphosphate pyrophosphohydrolase"/>
    <property type="match status" value="1"/>
</dbReference>
<dbReference type="NCBIfam" id="NF007113">
    <property type="entry name" value="PRK09562.1"/>
    <property type="match status" value="1"/>
</dbReference>
<comment type="caution">
    <text evidence="3">The sequence shown here is derived from an EMBL/GenBank/DDBJ whole genome shotgun (WGS) entry which is preliminary data.</text>
</comment>
<organism evidence="3 4">
    <name type="scientific">Desulfocucumis palustris</name>
    <dbReference type="NCBI Taxonomy" id="1898651"/>
    <lineage>
        <taxon>Bacteria</taxon>
        <taxon>Bacillati</taxon>
        <taxon>Bacillota</taxon>
        <taxon>Clostridia</taxon>
        <taxon>Eubacteriales</taxon>
        <taxon>Desulfocucumaceae</taxon>
        <taxon>Desulfocucumis</taxon>
    </lineage>
</organism>
<dbReference type="Gene3D" id="1.10.287.1080">
    <property type="entry name" value="MazG-like"/>
    <property type="match status" value="2"/>
</dbReference>
<dbReference type="Gene3D" id="3.40.1010.10">
    <property type="entry name" value="Cobalt-precorrin-4 Transmethylase, Domain 1"/>
    <property type="match status" value="1"/>
</dbReference>
<dbReference type="InterPro" id="IPR024180">
    <property type="entry name" value="Tetrapyrrole_Mease/MazG_pred"/>
</dbReference>
<dbReference type="Proteomes" id="UP000239549">
    <property type="component" value="Unassembled WGS sequence"/>
</dbReference>
<dbReference type="GO" id="GO:0046047">
    <property type="term" value="P:TTP catabolic process"/>
    <property type="evidence" value="ECO:0007669"/>
    <property type="project" value="TreeGrafter"/>
</dbReference>
<dbReference type="InterPro" id="IPR035996">
    <property type="entry name" value="4pyrrol_Methylase_sf"/>
</dbReference>
<dbReference type="InterPro" id="IPR048015">
    <property type="entry name" value="NTP-PPase_MazG-like_N"/>
</dbReference>
<dbReference type="GO" id="GO:0006203">
    <property type="term" value="P:dGTP catabolic process"/>
    <property type="evidence" value="ECO:0007669"/>
    <property type="project" value="TreeGrafter"/>
</dbReference>
<protein>
    <submittedName>
        <fullName evidence="3">Nucleoside triphosphate pyrophosphohydrolase MazG</fullName>
    </submittedName>
</protein>
<dbReference type="FunFam" id="1.10.287.1080:FF:000001">
    <property type="entry name" value="Nucleoside triphosphate pyrophosphohydrolase"/>
    <property type="match status" value="1"/>
</dbReference>
<dbReference type="Pfam" id="PF00590">
    <property type="entry name" value="TP_methylase"/>
    <property type="match status" value="1"/>
</dbReference>
<proteinExistence type="predicted"/>
<reference evidence="4" key="1">
    <citation type="submission" date="2018-02" db="EMBL/GenBank/DDBJ databases">
        <title>Genome sequence of Desulfocucumis palustris strain NAW-5.</title>
        <authorList>
            <person name="Watanabe M."/>
            <person name="Kojima H."/>
            <person name="Fukui M."/>
        </authorList>
    </citation>
    <scope>NUCLEOTIDE SEQUENCE [LARGE SCALE GENOMIC DNA]</scope>
    <source>
        <strain evidence="4">NAW-5</strain>
    </source>
</reference>
<feature type="domain" description="Tetrapyrrole methylase" evidence="1">
    <location>
        <begin position="4"/>
        <end position="207"/>
    </location>
</feature>
<accession>A0A2L2X7J5</accession>
<dbReference type="InterPro" id="IPR035013">
    <property type="entry name" value="YabN_N"/>
</dbReference>
<dbReference type="SUPFAM" id="SSF53790">
    <property type="entry name" value="Tetrapyrrole methylase"/>
    <property type="match status" value="1"/>
</dbReference>
<dbReference type="GO" id="GO:0046052">
    <property type="term" value="P:UTP catabolic process"/>
    <property type="evidence" value="ECO:0007669"/>
    <property type="project" value="TreeGrafter"/>
</dbReference>
<gene>
    <name evidence="3" type="ORF">DCCM_0350</name>
</gene>
<dbReference type="SUPFAM" id="SSF101386">
    <property type="entry name" value="all-alpha NTP pyrophosphatases"/>
    <property type="match status" value="2"/>
</dbReference>
<dbReference type="AlphaFoldDB" id="A0A2L2X7J5"/>
<feature type="domain" description="NTP pyrophosphohydrolase MazG-like" evidence="2">
    <location>
        <begin position="400"/>
        <end position="456"/>
    </location>
</feature>
<feature type="domain" description="NTP pyrophosphohydrolase MazG-like" evidence="2">
    <location>
        <begin position="257"/>
        <end position="330"/>
    </location>
</feature>
<dbReference type="GO" id="GO:0047429">
    <property type="term" value="F:nucleoside triphosphate diphosphatase activity"/>
    <property type="evidence" value="ECO:0007669"/>
    <property type="project" value="InterPro"/>
</dbReference>
<dbReference type="PANTHER" id="PTHR30522">
    <property type="entry name" value="NUCLEOSIDE TRIPHOSPHATE PYROPHOSPHOHYDROLASE"/>
    <property type="match status" value="1"/>
</dbReference>
<dbReference type="GO" id="GO:0046061">
    <property type="term" value="P:dATP catabolic process"/>
    <property type="evidence" value="ECO:0007669"/>
    <property type="project" value="TreeGrafter"/>
</dbReference>
<keyword evidence="4" id="KW-1185">Reference proteome</keyword>
<dbReference type="GO" id="GO:0046076">
    <property type="term" value="P:dTTP catabolic process"/>
    <property type="evidence" value="ECO:0007669"/>
    <property type="project" value="TreeGrafter"/>
</dbReference>
<dbReference type="CDD" id="cd11529">
    <property type="entry name" value="NTP-PPase_MazG_Cterm"/>
    <property type="match status" value="1"/>
</dbReference>
<dbReference type="CDD" id="cd11723">
    <property type="entry name" value="YabN_N_like"/>
    <property type="match status" value="1"/>
</dbReference>
<dbReference type="PANTHER" id="PTHR30522:SF0">
    <property type="entry name" value="NUCLEOSIDE TRIPHOSPHATE PYROPHOSPHOHYDROLASE"/>
    <property type="match status" value="1"/>
</dbReference>
<sequence length="496" mass="55524">MSGTIIIAGLGPGDPAALPVAVLDELSAGGVNWLRTGVHPVVPWLRDRGISFNTFDDIYRTMNDFDKVYRRIAESIIEAGRSGRVLYAVPGHPMVAEESVRLIMASAGEEGLPVRVLPAMSFLDALFVTLKIDPVEGLHVADGLRLDVQRPDPGAGTVLTQVYNRMVASDIKLTLMEYYPEEHRVMVVRAAGVPGREKVEEVPLYEMDRLSWLDHLTCLYIPPLAGHTGPARYPLDPLVDVMASLRSGEGCPWDREQDHHTLKKYLLEESYEVLDAIEKGDMYNICEELGDLLLQIVFHSRIASEEGHFDVNDVVAAITEKMIRRHPHVFADVKVRNSKEVLVNWEAIKNQEKQVNGIPNKKSILSGIPGHLAALIKAQKIQSRAAGVGFDWPDYKGALDKVYEELEEIKKAIYEGDSRQQEKEIGDALFAVVNLARLLGADAEVALAGTVGRFIERFRYIEEKVTEKGKDIKRCNLEELDEYWEEAKKYEKSTKL</sequence>
<keyword evidence="3" id="KW-0378">Hydrolase</keyword>
<dbReference type="GO" id="GO:0006950">
    <property type="term" value="P:response to stress"/>
    <property type="evidence" value="ECO:0007669"/>
    <property type="project" value="UniProtKB-ARBA"/>
</dbReference>
<dbReference type="GO" id="GO:0008168">
    <property type="term" value="F:methyltransferase activity"/>
    <property type="evidence" value="ECO:0007669"/>
    <property type="project" value="InterPro"/>
</dbReference>
<evidence type="ECO:0000313" key="4">
    <source>
        <dbReference type="Proteomes" id="UP000239549"/>
    </source>
</evidence>
<dbReference type="InterPro" id="IPR048011">
    <property type="entry name" value="NTP-PPase_MazG-like_C"/>
</dbReference>
<dbReference type="InterPro" id="IPR000878">
    <property type="entry name" value="4pyrrol_Mease"/>
</dbReference>
<dbReference type="InterPro" id="IPR004518">
    <property type="entry name" value="MazG-like_dom"/>
</dbReference>
<dbReference type="InterPro" id="IPR014777">
    <property type="entry name" value="4pyrrole_Mease_sub1"/>
</dbReference>
<dbReference type="RefSeq" id="WP_104370721.1">
    <property type="nucleotide sequence ID" value="NZ_BFAV01000018.1"/>
</dbReference>
<evidence type="ECO:0000313" key="3">
    <source>
        <dbReference type="EMBL" id="GBF32159.1"/>
    </source>
</evidence>
<dbReference type="Pfam" id="PF03819">
    <property type="entry name" value="MazG"/>
    <property type="match status" value="2"/>
</dbReference>
<evidence type="ECO:0000259" key="2">
    <source>
        <dbReference type="Pfam" id="PF03819"/>
    </source>
</evidence>
<name>A0A2L2X7J5_9FIRM</name>
<evidence type="ECO:0000259" key="1">
    <source>
        <dbReference type="Pfam" id="PF00590"/>
    </source>
</evidence>
<dbReference type="EMBL" id="BFAV01000018">
    <property type="protein sequence ID" value="GBF32159.1"/>
    <property type="molecule type" value="Genomic_DNA"/>
</dbReference>
<dbReference type="NCBIfam" id="TIGR00444">
    <property type="entry name" value="mazG"/>
    <property type="match status" value="1"/>
</dbReference>
<dbReference type="OrthoDB" id="9808939at2"/>
<dbReference type="CDD" id="cd11528">
    <property type="entry name" value="NTP-PPase_MazG_Nterm"/>
    <property type="match status" value="1"/>
</dbReference>
<dbReference type="InterPro" id="IPR011551">
    <property type="entry name" value="NTP_PyrPHydrolase_MazG"/>
</dbReference>